<evidence type="ECO:0000313" key="4">
    <source>
        <dbReference type="Proteomes" id="UP001444661"/>
    </source>
</evidence>
<sequence>MDSASLMEQLHLEDQDGSFPADATSSSEHESFVTSQSSPDTAEQSGPMVEVRKTDTMGYGLFATQKIPRGTRVVSEKPILQMHDPEYRAQLIERFCTMLSQLSSEEIETLSQLYCNPKVFKEEDRDAILKWYNANSVTDANGQELKGKKRQESRKKTLRRLGCFLTNCSGIVSDGKTGRGVFALFSRINHSCVPNARYGWNETIQRFTVHVSRDLAPDEQVFISYLPLTYDSRATRAEQLEESWGFECACVACSDPASEMARVKMSVLQLLLTSYEQGNKEVPEIMQLEPLKNRGEALLIADQLAKLLISEGLVSMELVKIYRTCSQLSLWLDDLDEATEYAEKALDIEHCLIGPETEHLREGLVGCQYWLEKMQGPEGKPRGLKRRKRDMRRRLNSV</sequence>
<evidence type="ECO:0000256" key="1">
    <source>
        <dbReference type="SAM" id="MobiDB-lite"/>
    </source>
</evidence>
<evidence type="ECO:0000313" key="3">
    <source>
        <dbReference type="EMBL" id="KAK8043453.1"/>
    </source>
</evidence>
<protein>
    <recommendedName>
        <fullName evidence="2">SET domain-containing protein</fullName>
    </recommendedName>
</protein>
<dbReference type="InterPro" id="IPR046341">
    <property type="entry name" value="SET_dom_sf"/>
</dbReference>
<proteinExistence type="predicted"/>
<dbReference type="SMART" id="SM00317">
    <property type="entry name" value="SET"/>
    <property type="match status" value="1"/>
</dbReference>
<organism evidence="3 4">
    <name type="scientific">Apiospora rasikravindrae</name>
    <dbReference type="NCBI Taxonomy" id="990691"/>
    <lineage>
        <taxon>Eukaryota</taxon>
        <taxon>Fungi</taxon>
        <taxon>Dikarya</taxon>
        <taxon>Ascomycota</taxon>
        <taxon>Pezizomycotina</taxon>
        <taxon>Sordariomycetes</taxon>
        <taxon>Xylariomycetidae</taxon>
        <taxon>Amphisphaeriales</taxon>
        <taxon>Apiosporaceae</taxon>
        <taxon>Apiospora</taxon>
    </lineage>
</organism>
<reference evidence="3 4" key="1">
    <citation type="submission" date="2023-01" db="EMBL/GenBank/DDBJ databases">
        <title>Analysis of 21 Apiospora genomes using comparative genomics revels a genus with tremendous synthesis potential of carbohydrate active enzymes and secondary metabolites.</title>
        <authorList>
            <person name="Sorensen T."/>
        </authorList>
    </citation>
    <scope>NUCLEOTIDE SEQUENCE [LARGE SCALE GENOMIC DNA]</scope>
    <source>
        <strain evidence="3 4">CBS 33761</strain>
    </source>
</reference>
<dbReference type="CDD" id="cd20071">
    <property type="entry name" value="SET_SMYD"/>
    <property type="match status" value="1"/>
</dbReference>
<accession>A0ABR1TA19</accession>
<feature type="compositionally biased region" description="Polar residues" evidence="1">
    <location>
        <begin position="32"/>
        <end position="44"/>
    </location>
</feature>
<dbReference type="InterPro" id="IPR001214">
    <property type="entry name" value="SET_dom"/>
</dbReference>
<dbReference type="Gene3D" id="1.25.40.10">
    <property type="entry name" value="Tetratricopeptide repeat domain"/>
    <property type="match status" value="1"/>
</dbReference>
<name>A0ABR1TA19_9PEZI</name>
<dbReference type="InterPro" id="IPR011990">
    <property type="entry name" value="TPR-like_helical_dom_sf"/>
</dbReference>
<dbReference type="PANTHER" id="PTHR47332:SF2">
    <property type="entry name" value="SET-6"/>
    <property type="match status" value="1"/>
</dbReference>
<dbReference type="SUPFAM" id="SSF82199">
    <property type="entry name" value="SET domain"/>
    <property type="match status" value="1"/>
</dbReference>
<evidence type="ECO:0000259" key="2">
    <source>
        <dbReference type="PROSITE" id="PS50280"/>
    </source>
</evidence>
<dbReference type="Gene3D" id="2.170.270.10">
    <property type="entry name" value="SET domain"/>
    <property type="match status" value="1"/>
</dbReference>
<comment type="caution">
    <text evidence="3">The sequence shown here is derived from an EMBL/GenBank/DDBJ whole genome shotgun (WGS) entry which is preliminary data.</text>
</comment>
<dbReference type="EMBL" id="JAQQWK010000004">
    <property type="protein sequence ID" value="KAK8043453.1"/>
    <property type="molecule type" value="Genomic_DNA"/>
</dbReference>
<dbReference type="Proteomes" id="UP001444661">
    <property type="component" value="Unassembled WGS sequence"/>
</dbReference>
<dbReference type="PANTHER" id="PTHR47332">
    <property type="entry name" value="SET DOMAIN-CONTAINING PROTEIN 5"/>
    <property type="match status" value="1"/>
</dbReference>
<feature type="domain" description="SET" evidence="2">
    <location>
        <begin position="47"/>
        <end position="226"/>
    </location>
</feature>
<dbReference type="Pfam" id="PF00856">
    <property type="entry name" value="SET"/>
    <property type="match status" value="1"/>
</dbReference>
<feature type="region of interest" description="Disordered" evidence="1">
    <location>
        <begin position="1"/>
        <end position="47"/>
    </location>
</feature>
<dbReference type="PROSITE" id="PS50280">
    <property type="entry name" value="SET"/>
    <property type="match status" value="1"/>
</dbReference>
<gene>
    <name evidence="3" type="ORF">PG993_005883</name>
</gene>
<dbReference type="InterPro" id="IPR053185">
    <property type="entry name" value="SET_domain_protein"/>
</dbReference>
<keyword evidence="4" id="KW-1185">Reference proteome</keyword>